<dbReference type="AlphaFoldDB" id="A0A2P2Q307"/>
<reference evidence="2" key="1">
    <citation type="submission" date="2018-02" db="EMBL/GenBank/DDBJ databases">
        <title>Rhizophora mucronata_Transcriptome.</title>
        <authorList>
            <person name="Meera S.P."/>
            <person name="Sreeshan A."/>
            <person name="Augustine A."/>
        </authorList>
    </citation>
    <scope>NUCLEOTIDE SEQUENCE</scope>
    <source>
        <tissue evidence="2">Leaf</tissue>
    </source>
</reference>
<accession>A0A2P2Q307</accession>
<dbReference type="GO" id="GO:0005507">
    <property type="term" value="F:copper ion binding"/>
    <property type="evidence" value="ECO:0007669"/>
    <property type="project" value="InterPro"/>
</dbReference>
<evidence type="ECO:0000256" key="1">
    <source>
        <dbReference type="ARBA" id="ARBA00022723"/>
    </source>
</evidence>
<keyword evidence="1" id="KW-0479">Metal-binding</keyword>
<dbReference type="InterPro" id="IPR002355">
    <property type="entry name" value="Cu_oxidase_Cu_BS"/>
</dbReference>
<evidence type="ECO:0000313" key="2">
    <source>
        <dbReference type="EMBL" id="MBX61381.1"/>
    </source>
</evidence>
<organism evidence="2">
    <name type="scientific">Rhizophora mucronata</name>
    <name type="common">Asiatic mangrove</name>
    <dbReference type="NCBI Taxonomy" id="61149"/>
    <lineage>
        <taxon>Eukaryota</taxon>
        <taxon>Viridiplantae</taxon>
        <taxon>Streptophyta</taxon>
        <taxon>Embryophyta</taxon>
        <taxon>Tracheophyta</taxon>
        <taxon>Spermatophyta</taxon>
        <taxon>Magnoliopsida</taxon>
        <taxon>eudicotyledons</taxon>
        <taxon>Gunneridae</taxon>
        <taxon>Pentapetalae</taxon>
        <taxon>rosids</taxon>
        <taxon>fabids</taxon>
        <taxon>Malpighiales</taxon>
        <taxon>Rhizophoraceae</taxon>
        <taxon>Rhizophora</taxon>
    </lineage>
</organism>
<dbReference type="PROSITE" id="PS00080">
    <property type="entry name" value="MULTICOPPER_OXIDASE2"/>
    <property type="match status" value="1"/>
</dbReference>
<sequence>MQHCQITSQQQDPTFLHSVESWNLQHCHLGMHLVSALQETTHHLCIGTYPGQIQE</sequence>
<name>A0A2P2Q307_RHIMU</name>
<proteinExistence type="predicted"/>
<protein>
    <submittedName>
        <fullName evidence="2">Protein LONGIFOLIA 1-like</fullName>
    </submittedName>
</protein>
<dbReference type="EMBL" id="GGEC01080897">
    <property type="protein sequence ID" value="MBX61381.1"/>
    <property type="molecule type" value="Transcribed_RNA"/>
</dbReference>